<name>A0A7I7MVL9_9MYCO</name>
<comment type="function">
    <text evidence="6">Component of the branched-chain alpha-ketoacid dehydrogenase (BCKADH) complex, that catalyzes the overall conversion of branched-chain alpha-ketoacids to acyl-CoA and CO(2).</text>
</comment>
<evidence type="ECO:0000256" key="9">
    <source>
        <dbReference type="ARBA" id="ARBA00080625"/>
    </source>
</evidence>
<accession>A0A7I7MVL9</accession>
<dbReference type="GO" id="GO:0000287">
    <property type="term" value="F:magnesium ion binding"/>
    <property type="evidence" value="ECO:0007669"/>
    <property type="project" value="UniProtKB-ARBA"/>
</dbReference>
<organism evidence="11 12">
    <name type="scientific">Mycobacterium shinjukuense</name>
    <dbReference type="NCBI Taxonomy" id="398694"/>
    <lineage>
        <taxon>Bacteria</taxon>
        <taxon>Bacillati</taxon>
        <taxon>Actinomycetota</taxon>
        <taxon>Actinomycetes</taxon>
        <taxon>Mycobacteriales</taxon>
        <taxon>Mycobacteriaceae</taxon>
        <taxon>Mycobacterium</taxon>
    </lineage>
</organism>
<gene>
    <name evidence="11" type="ORF">MSHI_40720</name>
</gene>
<dbReference type="Pfam" id="PF02780">
    <property type="entry name" value="Transketolase_C"/>
    <property type="match status" value="1"/>
</dbReference>
<keyword evidence="4" id="KW-0786">Thiamine pyrophosphate</keyword>
<dbReference type="FunFam" id="3.40.50.970:FF:000001">
    <property type="entry name" value="Pyruvate dehydrogenase E1 beta subunit"/>
    <property type="match status" value="1"/>
</dbReference>
<dbReference type="InterPro" id="IPR009014">
    <property type="entry name" value="Transketo_C/PFOR_II"/>
</dbReference>
<evidence type="ECO:0000256" key="1">
    <source>
        <dbReference type="ARBA" id="ARBA00001964"/>
    </source>
</evidence>
<dbReference type="FunFam" id="3.40.50.920:FF:000001">
    <property type="entry name" value="Pyruvate dehydrogenase E1 beta subunit"/>
    <property type="match status" value="1"/>
</dbReference>
<evidence type="ECO:0000259" key="10">
    <source>
        <dbReference type="SMART" id="SM00861"/>
    </source>
</evidence>
<evidence type="ECO:0000256" key="3">
    <source>
        <dbReference type="ARBA" id="ARBA00023002"/>
    </source>
</evidence>
<dbReference type="InterPro" id="IPR005475">
    <property type="entry name" value="Transketolase-like_Pyr-bd"/>
</dbReference>
<dbReference type="EC" id="1.2.4.4" evidence="2"/>
<dbReference type="SUPFAM" id="SSF52922">
    <property type="entry name" value="TK C-terminal domain-like"/>
    <property type="match status" value="1"/>
</dbReference>
<dbReference type="Pfam" id="PF02779">
    <property type="entry name" value="Transket_pyr"/>
    <property type="match status" value="1"/>
</dbReference>
<sequence>MGRESGGRPVAAMTPMTYAEAVNDALRQEMRRDERVVVLGEDVAAYGGIFGATKGLLDEFGPRRVVDTPISENGIVGAAIGMAMAGLRPVVEIMYSDFLCLALDSLANAAGVYPFVSHGKVGVPLVVRTQGGPGGGAGPQHSKSLEQWTAHLPGLHTVMPSDAADAKGLLTAAIRSDDPVVLFEHKGLYASEDLVPEGEHVTPLGTARVLHHGSDVTIIAMAGMVRYALDAAASLSTAGVHAEVVDVRSLRPLDTETLVASARKTGRVVVAAETWLRYGPTAEIAAVIAEEAFEDLHAPVARVGALAVPYPASPHLESAVLRGGDHIVRAAQRLMATRRARARVPAREHT</sequence>
<comment type="cofactor">
    <cofactor evidence="1">
        <name>thiamine diphosphate</name>
        <dbReference type="ChEBI" id="CHEBI:58937"/>
    </cofactor>
</comment>
<dbReference type="AlphaFoldDB" id="A0A7I7MVL9"/>
<dbReference type="Gene3D" id="3.40.50.970">
    <property type="match status" value="1"/>
</dbReference>
<proteinExistence type="predicted"/>
<dbReference type="SMART" id="SM00861">
    <property type="entry name" value="Transket_pyr"/>
    <property type="match status" value="1"/>
</dbReference>
<dbReference type="InterPro" id="IPR029061">
    <property type="entry name" value="THDP-binding"/>
</dbReference>
<comment type="catalytic activity">
    <reaction evidence="5">
        <text>N(6)-[(R)-lipoyl]-L-lysyl-[protein] + 3-methyl-2-oxobutanoate + H(+) = N(6)-[(R)-S(8)-2-methylpropanoyldihydrolipoyl]-L-lysyl-[protein] + CO2</text>
        <dbReference type="Rhea" id="RHEA:13457"/>
        <dbReference type="Rhea" id="RHEA-COMP:10474"/>
        <dbReference type="Rhea" id="RHEA-COMP:10497"/>
        <dbReference type="ChEBI" id="CHEBI:11851"/>
        <dbReference type="ChEBI" id="CHEBI:15378"/>
        <dbReference type="ChEBI" id="CHEBI:16526"/>
        <dbReference type="ChEBI" id="CHEBI:83099"/>
        <dbReference type="ChEBI" id="CHEBI:83142"/>
        <dbReference type="EC" id="1.2.4.4"/>
    </reaction>
</comment>
<dbReference type="CDD" id="cd07036">
    <property type="entry name" value="TPP_PYR_E1-PDHc-beta_like"/>
    <property type="match status" value="1"/>
</dbReference>
<evidence type="ECO:0000313" key="11">
    <source>
        <dbReference type="EMBL" id="BBX76166.1"/>
    </source>
</evidence>
<evidence type="ECO:0000256" key="2">
    <source>
        <dbReference type="ARBA" id="ARBA00012277"/>
    </source>
</evidence>
<dbReference type="Gene3D" id="3.40.50.920">
    <property type="match status" value="1"/>
</dbReference>
<dbReference type="EMBL" id="AP022575">
    <property type="protein sequence ID" value="BBX76166.1"/>
    <property type="molecule type" value="Genomic_DNA"/>
</dbReference>
<evidence type="ECO:0000256" key="6">
    <source>
        <dbReference type="ARBA" id="ARBA00059108"/>
    </source>
</evidence>
<dbReference type="SUPFAM" id="SSF52518">
    <property type="entry name" value="Thiamin diphosphate-binding fold (THDP-binding)"/>
    <property type="match status" value="1"/>
</dbReference>
<comment type="subunit">
    <text evidence="7">Heteromer of E1 alpha (BkdA) and beta (BkdB) subunits. Part of the BCKADH complex, consisting of multiple copies of BkdA/BkdB (E1), BkdC (E2) and Lpd (E3).</text>
</comment>
<dbReference type="KEGG" id="mshj:MSHI_40720"/>
<dbReference type="PANTHER" id="PTHR43257:SF2">
    <property type="entry name" value="PYRUVATE DEHYDROGENASE E1 COMPONENT SUBUNIT BETA"/>
    <property type="match status" value="1"/>
</dbReference>
<evidence type="ECO:0000256" key="8">
    <source>
        <dbReference type="ARBA" id="ARBA00069117"/>
    </source>
</evidence>
<feature type="domain" description="Transketolase-like pyrimidine-binding" evidence="10">
    <location>
        <begin position="16"/>
        <end position="191"/>
    </location>
</feature>
<protein>
    <recommendedName>
        <fullName evidence="8">3-methyl-2-oxobutanoate dehydrogenase subunit beta</fullName>
        <ecNumber evidence="2">1.2.4.4</ecNumber>
    </recommendedName>
    <alternativeName>
        <fullName evidence="9">Branched-chain alpha-ketoacid dehydrogenase E1 component subunit beta</fullName>
    </alternativeName>
</protein>
<keyword evidence="12" id="KW-1185">Reference proteome</keyword>
<dbReference type="Proteomes" id="UP000467236">
    <property type="component" value="Chromosome"/>
</dbReference>
<evidence type="ECO:0000256" key="4">
    <source>
        <dbReference type="ARBA" id="ARBA00023052"/>
    </source>
</evidence>
<keyword evidence="3" id="KW-0560">Oxidoreductase</keyword>
<dbReference type="InterPro" id="IPR033248">
    <property type="entry name" value="Transketolase_C"/>
</dbReference>
<dbReference type="NCBIfam" id="NF006667">
    <property type="entry name" value="PRK09212.1"/>
    <property type="match status" value="1"/>
</dbReference>
<dbReference type="PANTHER" id="PTHR43257">
    <property type="entry name" value="PYRUVATE DEHYDROGENASE E1 COMPONENT BETA SUBUNIT"/>
    <property type="match status" value="1"/>
</dbReference>
<reference evidence="11 12" key="1">
    <citation type="journal article" date="2019" name="Emerg. Microbes Infect.">
        <title>Comprehensive subspecies identification of 175 nontuberculous mycobacteria species based on 7547 genomic profiles.</title>
        <authorList>
            <person name="Matsumoto Y."/>
            <person name="Kinjo T."/>
            <person name="Motooka D."/>
            <person name="Nabeya D."/>
            <person name="Jung N."/>
            <person name="Uechi K."/>
            <person name="Horii T."/>
            <person name="Iida T."/>
            <person name="Fujita J."/>
            <person name="Nakamura S."/>
        </authorList>
    </citation>
    <scope>NUCLEOTIDE SEQUENCE [LARGE SCALE GENOMIC DNA]</scope>
    <source>
        <strain evidence="11 12">JCM 14233</strain>
    </source>
</reference>
<evidence type="ECO:0000313" key="12">
    <source>
        <dbReference type="Proteomes" id="UP000467236"/>
    </source>
</evidence>
<evidence type="ECO:0000256" key="7">
    <source>
        <dbReference type="ARBA" id="ARBA00063870"/>
    </source>
</evidence>
<evidence type="ECO:0000256" key="5">
    <source>
        <dbReference type="ARBA" id="ARBA00052792"/>
    </source>
</evidence>
<dbReference type="GO" id="GO:0003863">
    <property type="term" value="F:branched-chain 2-oxo acid dehydrogenase activity"/>
    <property type="evidence" value="ECO:0007669"/>
    <property type="project" value="UniProtKB-EC"/>
</dbReference>